<accession>A0AA38RTQ7</accession>
<name>A0AA38RTQ7_9PEZI</name>
<dbReference type="Pfam" id="PF07778">
    <property type="entry name" value="CENP-I"/>
    <property type="match status" value="1"/>
</dbReference>
<keyword evidence="4" id="KW-0158">Chromosome</keyword>
<evidence type="ECO:0000256" key="5">
    <source>
        <dbReference type="ARBA" id="ARBA00023242"/>
    </source>
</evidence>
<comment type="caution">
    <text evidence="7">The sequence shown here is derived from an EMBL/GenBank/DDBJ whole genome shotgun (WGS) entry which is preliminary data.</text>
</comment>
<comment type="similarity">
    <text evidence="3">Belongs to the CENP-I/CTF3 family.</text>
</comment>
<proteinExistence type="inferred from homology"/>
<keyword evidence="6" id="KW-0137">Centromere</keyword>
<comment type="subcellular location">
    <subcellularLocation>
        <location evidence="2">Chromosome</location>
        <location evidence="2">Centromere</location>
    </subcellularLocation>
    <subcellularLocation>
        <location evidence="1">Nucleus</location>
    </subcellularLocation>
</comment>
<dbReference type="GO" id="GO:0000070">
    <property type="term" value="P:mitotic sister chromatid segregation"/>
    <property type="evidence" value="ECO:0007669"/>
    <property type="project" value="TreeGrafter"/>
</dbReference>
<dbReference type="EMBL" id="JANBVN010000140">
    <property type="protein sequence ID" value="KAJ9138757.1"/>
    <property type="molecule type" value="Genomic_DNA"/>
</dbReference>
<evidence type="ECO:0000256" key="6">
    <source>
        <dbReference type="ARBA" id="ARBA00023328"/>
    </source>
</evidence>
<dbReference type="PANTHER" id="PTHR48208">
    <property type="entry name" value="CENTROMERE PROTEIN I"/>
    <property type="match status" value="1"/>
</dbReference>
<gene>
    <name evidence="7" type="ORF">NKR19_g7722</name>
</gene>
<sequence length="707" mass="78233">MADVQRELIGDVVQASKLPAKRRAIPIKPTVERLAELLYENGALPDDLVRLVGLVTHPGHLDQASLAAVVRNLYPATKVPGDAVLNVVGCLGHGELKPSLTIQSHLLRWLVMVYHVLERPETLSQAYGVLFNLLDTAAIRPQLCHVLALITRRKHVRPFRIQAVLALSRQTGSDPALTGLLRVFKNYYPEIIVGEATRGRAAAFKHPDPQWRSRLDDIQADHRSRARVGDAGPRNGFRVNHLLSKQMKGQASNLPTVRTLHAQEDSVTLEEIDNADAFVRNLEKIELPSQLVAVLADPLLQKLMILRPDNEASARVNNWVKACATDVITGDAGVDVLLDVVEVLQDHVAATKSSPPLNLFCVLFRVWNGVDRREAVLKALSFTPMKPFKRLYDTILQPLENCLVSGTSDTLLVLLNFYTSLLRNWIVTLLSTEDKSSLDLSSVADLVEHVHTLALAISQSPLSNKTTAHLAILDFLEVTATLIAHPDLLGTVRLTLPRRSLIYILHFSPSLAVVSRVCDVVATYKRGLATIMSRSEGISVEDNVLLRLFNGLLMDICNCLWRVRAFSSSDTNAQGCHVFPTVTQALEAYAVMVDPDTKLASMFDLSHSPVLCLRSLECIRELEDLELAETGAGHDPLRQRHGGPVTQTSLAALRNGGGLHLTWQEYRVAVLRHLEEKGFVGIQQLMYSAMKILLQKSQSQSQDRTRS</sequence>
<dbReference type="PANTHER" id="PTHR48208:SF2">
    <property type="entry name" value="CENTROMERE PROTEIN I"/>
    <property type="match status" value="1"/>
</dbReference>
<dbReference type="GO" id="GO:0034080">
    <property type="term" value="P:CENP-A containing chromatin assembly"/>
    <property type="evidence" value="ECO:0007669"/>
    <property type="project" value="TreeGrafter"/>
</dbReference>
<evidence type="ECO:0000256" key="3">
    <source>
        <dbReference type="ARBA" id="ARBA00005470"/>
    </source>
</evidence>
<dbReference type="AlphaFoldDB" id="A0AA38RTQ7"/>
<dbReference type="CDD" id="cd22647">
    <property type="entry name" value="CTF3_NTD_HEAT"/>
    <property type="match status" value="1"/>
</dbReference>
<dbReference type="InterPro" id="IPR012485">
    <property type="entry name" value="CENP-I"/>
</dbReference>
<keyword evidence="8" id="KW-1185">Reference proteome</keyword>
<organism evidence="7 8">
    <name type="scientific">Coniochaeta hoffmannii</name>
    <dbReference type="NCBI Taxonomy" id="91930"/>
    <lineage>
        <taxon>Eukaryota</taxon>
        <taxon>Fungi</taxon>
        <taxon>Dikarya</taxon>
        <taxon>Ascomycota</taxon>
        <taxon>Pezizomycotina</taxon>
        <taxon>Sordariomycetes</taxon>
        <taxon>Sordariomycetidae</taxon>
        <taxon>Coniochaetales</taxon>
        <taxon>Coniochaetaceae</taxon>
        <taxon>Coniochaeta</taxon>
    </lineage>
</organism>
<dbReference type="GO" id="GO:0005634">
    <property type="term" value="C:nucleus"/>
    <property type="evidence" value="ECO:0007669"/>
    <property type="project" value="UniProtKB-SubCell"/>
</dbReference>
<evidence type="ECO:0000313" key="8">
    <source>
        <dbReference type="Proteomes" id="UP001174691"/>
    </source>
</evidence>
<dbReference type="Proteomes" id="UP001174691">
    <property type="component" value="Unassembled WGS sequence"/>
</dbReference>
<dbReference type="GO" id="GO:0000939">
    <property type="term" value="C:inner kinetochore"/>
    <property type="evidence" value="ECO:0007669"/>
    <property type="project" value="TreeGrafter"/>
</dbReference>
<protein>
    <submittedName>
        <fullName evidence="7">Mis6-domain-containing protein</fullName>
    </submittedName>
</protein>
<keyword evidence="5" id="KW-0539">Nucleus</keyword>
<evidence type="ECO:0000256" key="4">
    <source>
        <dbReference type="ARBA" id="ARBA00022454"/>
    </source>
</evidence>
<evidence type="ECO:0000256" key="2">
    <source>
        <dbReference type="ARBA" id="ARBA00004584"/>
    </source>
</evidence>
<evidence type="ECO:0000256" key="1">
    <source>
        <dbReference type="ARBA" id="ARBA00004123"/>
    </source>
</evidence>
<reference evidence="7" key="1">
    <citation type="submission" date="2022-07" db="EMBL/GenBank/DDBJ databases">
        <title>Fungi with potential for degradation of polypropylene.</title>
        <authorList>
            <person name="Gostincar C."/>
        </authorList>
    </citation>
    <scope>NUCLEOTIDE SEQUENCE</scope>
    <source>
        <strain evidence="7">EXF-13287</strain>
    </source>
</reference>
<evidence type="ECO:0000313" key="7">
    <source>
        <dbReference type="EMBL" id="KAJ9138757.1"/>
    </source>
</evidence>